<proteinExistence type="inferred from homology"/>
<dbReference type="GO" id="GO:0032259">
    <property type="term" value="P:methylation"/>
    <property type="evidence" value="ECO:0007669"/>
    <property type="project" value="UniProtKB-KW"/>
</dbReference>
<feature type="compositionally biased region" description="Low complexity" evidence="2">
    <location>
        <begin position="24"/>
        <end position="42"/>
    </location>
</feature>
<dbReference type="InterPro" id="IPR029063">
    <property type="entry name" value="SAM-dependent_MTases_sf"/>
</dbReference>
<dbReference type="EMBL" id="MCFJ01000025">
    <property type="protein sequence ID" value="ORY55836.1"/>
    <property type="molecule type" value="Genomic_DNA"/>
</dbReference>
<name>A0A1Y2D9M8_9PEZI</name>
<dbReference type="Gene3D" id="3.40.50.150">
    <property type="entry name" value="Vaccinia Virus protein VP39"/>
    <property type="match status" value="1"/>
</dbReference>
<evidence type="ECO:0000256" key="1">
    <source>
        <dbReference type="ARBA" id="ARBA00038158"/>
    </source>
</evidence>
<dbReference type="InParanoid" id="A0A1Y2D9M8"/>
<dbReference type="PANTHER" id="PTHR43591">
    <property type="entry name" value="METHYLTRANSFERASE"/>
    <property type="match status" value="1"/>
</dbReference>
<dbReference type="Pfam" id="PF13489">
    <property type="entry name" value="Methyltransf_23"/>
    <property type="match status" value="1"/>
</dbReference>
<evidence type="ECO:0000313" key="4">
    <source>
        <dbReference type="Proteomes" id="UP000193689"/>
    </source>
</evidence>
<comment type="caution">
    <text evidence="3">The sequence shown here is derived from an EMBL/GenBank/DDBJ whole genome shotgun (WGS) entry which is preliminary data.</text>
</comment>
<evidence type="ECO:0000256" key="2">
    <source>
        <dbReference type="SAM" id="MobiDB-lite"/>
    </source>
</evidence>
<dbReference type="Proteomes" id="UP000193689">
    <property type="component" value="Unassembled WGS sequence"/>
</dbReference>
<evidence type="ECO:0000313" key="3">
    <source>
        <dbReference type="EMBL" id="ORY55836.1"/>
    </source>
</evidence>
<keyword evidence="3" id="KW-0489">Methyltransferase</keyword>
<dbReference type="GO" id="GO:0008168">
    <property type="term" value="F:methyltransferase activity"/>
    <property type="evidence" value="ECO:0007669"/>
    <property type="project" value="UniProtKB-KW"/>
</dbReference>
<keyword evidence="4" id="KW-1185">Reference proteome</keyword>
<organism evidence="3 4">
    <name type="scientific">Pseudomassariella vexata</name>
    <dbReference type="NCBI Taxonomy" id="1141098"/>
    <lineage>
        <taxon>Eukaryota</taxon>
        <taxon>Fungi</taxon>
        <taxon>Dikarya</taxon>
        <taxon>Ascomycota</taxon>
        <taxon>Pezizomycotina</taxon>
        <taxon>Sordariomycetes</taxon>
        <taxon>Xylariomycetidae</taxon>
        <taxon>Amphisphaeriales</taxon>
        <taxon>Pseudomassariaceae</taxon>
        <taxon>Pseudomassariella</taxon>
    </lineage>
</organism>
<dbReference type="STRING" id="1141098.A0A1Y2D9M8"/>
<dbReference type="GeneID" id="63769688"/>
<comment type="similarity">
    <text evidence="1">Belongs to the methyltransferase superfamily. LaeA methyltransferase family.</text>
</comment>
<dbReference type="SUPFAM" id="SSF53335">
    <property type="entry name" value="S-adenosyl-L-methionine-dependent methyltransferases"/>
    <property type="match status" value="1"/>
</dbReference>
<reference evidence="3 4" key="1">
    <citation type="submission" date="2016-07" db="EMBL/GenBank/DDBJ databases">
        <title>Pervasive Adenine N6-methylation of Active Genes in Fungi.</title>
        <authorList>
            <consortium name="DOE Joint Genome Institute"/>
            <person name="Mondo S.J."/>
            <person name="Dannebaum R.O."/>
            <person name="Kuo R.C."/>
            <person name="Labutti K."/>
            <person name="Haridas S."/>
            <person name="Kuo A."/>
            <person name="Salamov A."/>
            <person name="Ahrendt S.R."/>
            <person name="Lipzen A."/>
            <person name="Sullivan W."/>
            <person name="Andreopoulos W.B."/>
            <person name="Clum A."/>
            <person name="Lindquist E."/>
            <person name="Daum C."/>
            <person name="Ramamoorthy G.K."/>
            <person name="Gryganskyi A."/>
            <person name="Culley D."/>
            <person name="Magnuson J.K."/>
            <person name="James T.Y."/>
            <person name="O'Malley M.A."/>
            <person name="Stajich J.E."/>
            <person name="Spatafora J.W."/>
            <person name="Visel A."/>
            <person name="Grigoriev I.V."/>
        </authorList>
    </citation>
    <scope>NUCLEOTIDE SEQUENCE [LARGE SCALE GENOMIC DNA]</scope>
    <source>
        <strain evidence="3 4">CBS 129021</strain>
    </source>
</reference>
<dbReference type="CDD" id="cd02440">
    <property type="entry name" value="AdoMet_MTases"/>
    <property type="match status" value="1"/>
</dbReference>
<feature type="region of interest" description="Disordered" evidence="2">
    <location>
        <begin position="18"/>
        <end position="42"/>
    </location>
</feature>
<dbReference type="AlphaFoldDB" id="A0A1Y2D9M8"/>
<sequence>MRRIAPYYPAEVLDPLHLSHPTATTTNTTTSGSNGSNGGSNTTWATPDCLPIFGVGVPRVRSGDTIGDPNHVVEEGRTFHGYKDGKYLLPNDGREQDRLDLQHALWGLVMGGALFWAPLTREPTSVLDIGTGTGIWALEFAQLHRGAYVIGTDLSQIQPDRHLPNCSFIREDAEDMWVFGRSFDYVHLRMMASCFSEASHREIMRKCFDNLEPGGWVEYQDIHAHVESIDDSLQGTALQRWVGLVNAGAAVQGKDLWVASKYRAMLIETGFVDVEERVVLCPGNNWPVDARQRQMGKFMAQDNMEILQGISLRTLRRGLGMSQIEVEVLLAQVRVDIMNKNIHFYWPCYVVYGRKPYPWEMQPQALSRQMSVQQLLN</sequence>
<dbReference type="RefSeq" id="XP_040709788.1">
    <property type="nucleotide sequence ID" value="XM_040853476.1"/>
</dbReference>
<dbReference type="PANTHER" id="PTHR43591:SF102">
    <property type="entry name" value="S-ADENOSYL-L-METHIONINE-DEPENDENT METHYLTRANSFERASE"/>
    <property type="match status" value="1"/>
</dbReference>
<accession>A0A1Y2D9M8</accession>
<gene>
    <name evidence="3" type="ORF">BCR38DRAFT_121309</name>
</gene>
<protein>
    <submittedName>
        <fullName evidence="3">S-adenosyl-L-methionine-dependent methyltransferase</fullName>
    </submittedName>
</protein>
<dbReference type="OrthoDB" id="2013972at2759"/>
<keyword evidence="3" id="KW-0808">Transferase</keyword>